<dbReference type="EMBL" id="BLLF01002446">
    <property type="protein sequence ID" value="GFH24114.1"/>
    <property type="molecule type" value="Genomic_DNA"/>
</dbReference>
<dbReference type="Proteomes" id="UP000485058">
    <property type="component" value="Unassembled WGS sequence"/>
</dbReference>
<evidence type="ECO:0000313" key="2">
    <source>
        <dbReference type="Proteomes" id="UP000485058"/>
    </source>
</evidence>
<proteinExistence type="predicted"/>
<reference evidence="1 2" key="1">
    <citation type="submission" date="2020-02" db="EMBL/GenBank/DDBJ databases">
        <title>Draft genome sequence of Haematococcus lacustris strain NIES-144.</title>
        <authorList>
            <person name="Morimoto D."/>
            <person name="Nakagawa S."/>
            <person name="Yoshida T."/>
            <person name="Sawayama S."/>
        </authorList>
    </citation>
    <scope>NUCLEOTIDE SEQUENCE [LARGE SCALE GENOMIC DNA]</scope>
    <source>
        <strain evidence="1 2">NIES-144</strain>
    </source>
</reference>
<protein>
    <submittedName>
        <fullName evidence="1">Uncharacterized protein</fullName>
    </submittedName>
</protein>
<sequence>MSAQWSTDMATNPALAGLLMAAGLQALRVTKAFGSVVDLGSFLARASGLPPITAPVYMEVDSNTAGGTGSDSTRALRATVMYAPSCDSQLSNYRAATLNIQQSMATGQAVS</sequence>
<name>A0A699ZZA8_HAELA</name>
<feature type="non-terminal residue" evidence="1">
    <location>
        <position position="111"/>
    </location>
</feature>
<comment type="caution">
    <text evidence="1">The sequence shown here is derived from an EMBL/GenBank/DDBJ whole genome shotgun (WGS) entry which is preliminary data.</text>
</comment>
<dbReference type="AlphaFoldDB" id="A0A699ZZA8"/>
<organism evidence="1 2">
    <name type="scientific">Haematococcus lacustris</name>
    <name type="common">Green alga</name>
    <name type="synonym">Haematococcus pluvialis</name>
    <dbReference type="NCBI Taxonomy" id="44745"/>
    <lineage>
        <taxon>Eukaryota</taxon>
        <taxon>Viridiplantae</taxon>
        <taxon>Chlorophyta</taxon>
        <taxon>core chlorophytes</taxon>
        <taxon>Chlorophyceae</taxon>
        <taxon>CS clade</taxon>
        <taxon>Chlamydomonadales</taxon>
        <taxon>Haematococcaceae</taxon>
        <taxon>Haematococcus</taxon>
    </lineage>
</organism>
<evidence type="ECO:0000313" key="1">
    <source>
        <dbReference type="EMBL" id="GFH24114.1"/>
    </source>
</evidence>
<feature type="non-terminal residue" evidence="1">
    <location>
        <position position="1"/>
    </location>
</feature>
<accession>A0A699ZZA8</accession>
<gene>
    <name evidence="1" type="ORF">HaLaN_21844</name>
</gene>
<keyword evidence="2" id="KW-1185">Reference proteome</keyword>